<proteinExistence type="predicted"/>
<feature type="transmembrane region" description="Helical" evidence="7">
    <location>
        <begin position="245"/>
        <end position="266"/>
    </location>
</feature>
<reference evidence="10 12" key="2">
    <citation type="submission" date="2018-03" db="EMBL/GenBank/DDBJ databases">
        <authorList>
            <person name="Fogelqvist J."/>
        </authorList>
    </citation>
    <scope>NUCLEOTIDE SEQUENCE [LARGE SCALE GENOMIC DNA]</scope>
</reference>
<evidence type="ECO:0000256" key="1">
    <source>
        <dbReference type="ARBA" id="ARBA00004651"/>
    </source>
</evidence>
<dbReference type="GO" id="GO:0005886">
    <property type="term" value="C:plasma membrane"/>
    <property type="evidence" value="ECO:0007669"/>
    <property type="project" value="UniProtKB-SubCell"/>
</dbReference>
<dbReference type="OrthoDB" id="166803at2759"/>
<gene>
    <name evidence="9" type="ORF">PBRA_008886</name>
    <name evidence="10" type="ORF">PLBR_LOCUS8909</name>
</gene>
<organism evidence="9 11">
    <name type="scientific">Plasmodiophora brassicae</name>
    <name type="common">Clubroot disease agent</name>
    <dbReference type="NCBI Taxonomy" id="37360"/>
    <lineage>
        <taxon>Eukaryota</taxon>
        <taxon>Sar</taxon>
        <taxon>Rhizaria</taxon>
        <taxon>Endomyxa</taxon>
        <taxon>Phytomyxea</taxon>
        <taxon>Plasmodiophorida</taxon>
        <taxon>Plasmodiophoridae</taxon>
        <taxon>Plasmodiophora</taxon>
    </lineage>
</organism>
<feature type="compositionally biased region" description="Low complexity" evidence="6">
    <location>
        <begin position="308"/>
        <end position="329"/>
    </location>
</feature>
<dbReference type="EMBL" id="OVEO01000018">
    <property type="protein sequence ID" value="SPR01694.1"/>
    <property type="molecule type" value="Genomic_DNA"/>
</dbReference>
<comment type="subcellular location">
    <subcellularLocation>
        <location evidence="1">Cell membrane</location>
        <topology evidence="1">Multi-pass membrane protein</topology>
    </subcellularLocation>
</comment>
<evidence type="ECO:0000259" key="8">
    <source>
        <dbReference type="Pfam" id="PF09335"/>
    </source>
</evidence>
<geneLocation type="mitochondrion" evidence="10"/>
<evidence type="ECO:0000313" key="10">
    <source>
        <dbReference type="EMBL" id="SPR01694.1"/>
    </source>
</evidence>
<dbReference type="STRING" id="37360.A0A0G4J468"/>
<keyword evidence="4 7" id="KW-1133">Transmembrane helix</keyword>
<keyword evidence="2" id="KW-1003">Cell membrane</keyword>
<keyword evidence="5 7" id="KW-0472">Membrane</keyword>
<dbReference type="PANTHER" id="PTHR12677">
    <property type="entry name" value="GOLGI APPARATUS MEMBRANE PROTEIN TVP38-RELATED"/>
    <property type="match status" value="1"/>
</dbReference>
<sequence length="336" mass="36242">MGDRVAATTESIDPIDDLASDTDEEPAFKTEPGLIARIGISLSKRPKTIIVVVSFLITAALLINYQAVGRVVVALIAFWIDQPVPGFFVFVIIYTAAALLKLPVTEFVLAAGYVCVRRFGTYVGVAVACLEVFAACFVSSTMAYGVGRVLCLKRVQAWIRMSRKLEAVAVLLQQDGTRVSIMLRMASLLPFGTTNFVLAALDCPLRAYAIGTLGLIPYIFTYVLVGASVSSITDVLSSKSNDATLNLALIVTSIVITLVTSLYISIRTRRALGRLENQERRRSVTMRRNSQIALNIMMMQAAADAAAQAHPASKHSSAASSLQQDADASPTSHHQQ</sequence>
<accession>A0A0G4J468</accession>
<dbReference type="Proteomes" id="UP000290189">
    <property type="component" value="Unassembled WGS sequence"/>
</dbReference>
<keyword evidence="3 7" id="KW-0812">Transmembrane</keyword>
<evidence type="ECO:0000256" key="2">
    <source>
        <dbReference type="ARBA" id="ARBA00022475"/>
    </source>
</evidence>
<dbReference type="Proteomes" id="UP000039324">
    <property type="component" value="Unassembled WGS sequence"/>
</dbReference>
<dbReference type="EMBL" id="CDSF01000123">
    <property type="protein sequence ID" value="CEP02302.1"/>
    <property type="molecule type" value="Genomic_DNA"/>
</dbReference>
<feature type="transmembrane region" description="Helical" evidence="7">
    <location>
        <begin position="208"/>
        <end position="225"/>
    </location>
</feature>
<evidence type="ECO:0000313" key="9">
    <source>
        <dbReference type="EMBL" id="CEP02302.1"/>
    </source>
</evidence>
<dbReference type="AlphaFoldDB" id="A0A0G4J468"/>
<feature type="transmembrane region" description="Helical" evidence="7">
    <location>
        <begin position="181"/>
        <end position="201"/>
    </location>
</feature>
<dbReference type="Pfam" id="PF09335">
    <property type="entry name" value="VTT_dom"/>
    <property type="match status" value="1"/>
</dbReference>
<keyword evidence="11" id="KW-1185">Reference proteome</keyword>
<reference evidence="9 11" key="1">
    <citation type="submission" date="2015-02" db="EMBL/GenBank/DDBJ databases">
        <authorList>
            <person name="Chooi Y.-H."/>
        </authorList>
    </citation>
    <scope>NUCLEOTIDE SEQUENCE [LARGE SCALE GENOMIC DNA]</scope>
    <source>
        <strain evidence="9">E3</strain>
    </source>
</reference>
<evidence type="ECO:0000256" key="3">
    <source>
        <dbReference type="ARBA" id="ARBA00022692"/>
    </source>
</evidence>
<evidence type="ECO:0000313" key="11">
    <source>
        <dbReference type="Proteomes" id="UP000039324"/>
    </source>
</evidence>
<dbReference type="OMA" id="LIAFWID"/>
<evidence type="ECO:0000313" key="12">
    <source>
        <dbReference type="Proteomes" id="UP000290189"/>
    </source>
</evidence>
<dbReference type="PANTHER" id="PTHR12677:SF59">
    <property type="entry name" value="GOLGI APPARATUS MEMBRANE PROTEIN TVP38-RELATED"/>
    <property type="match status" value="1"/>
</dbReference>
<protein>
    <recommendedName>
        <fullName evidence="8">VTT domain-containing protein</fullName>
    </recommendedName>
</protein>
<evidence type="ECO:0000256" key="5">
    <source>
        <dbReference type="ARBA" id="ARBA00023136"/>
    </source>
</evidence>
<evidence type="ECO:0000256" key="7">
    <source>
        <dbReference type="SAM" id="Phobius"/>
    </source>
</evidence>
<evidence type="ECO:0000256" key="4">
    <source>
        <dbReference type="ARBA" id="ARBA00022989"/>
    </source>
</evidence>
<feature type="region of interest" description="Disordered" evidence="6">
    <location>
        <begin position="308"/>
        <end position="336"/>
    </location>
</feature>
<evidence type="ECO:0000256" key="6">
    <source>
        <dbReference type="SAM" id="MobiDB-lite"/>
    </source>
</evidence>
<feature type="domain" description="VTT" evidence="8">
    <location>
        <begin position="107"/>
        <end position="227"/>
    </location>
</feature>
<feature type="transmembrane region" description="Helical" evidence="7">
    <location>
        <begin position="86"/>
        <end position="110"/>
    </location>
</feature>
<feature type="transmembrane region" description="Helical" evidence="7">
    <location>
        <begin position="49"/>
        <end position="80"/>
    </location>
</feature>
<feature type="transmembrane region" description="Helical" evidence="7">
    <location>
        <begin position="122"/>
        <end position="144"/>
    </location>
</feature>
<keyword evidence="10" id="KW-0496">Mitochondrion</keyword>
<dbReference type="InterPro" id="IPR032816">
    <property type="entry name" value="VTT_dom"/>
</dbReference>
<dbReference type="InterPro" id="IPR015414">
    <property type="entry name" value="TMEM64"/>
</dbReference>
<name>A0A0G4J468_PLABS</name>